<evidence type="ECO:0000313" key="4">
    <source>
        <dbReference type="Proteomes" id="UP000018208"/>
    </source>
</evidence>
<dbReference type="PANTHER" id="PTHR11575">
    <property type="entry name" value="5'-NUCLEOTIDASE-RELATED"/>
    <property type="match status" value="1"/>
</dbReference>
<dbReference type="GO" id="GO:0005829">
    <property type="term" value="C:cytosol"/>
    <property type="evidence" value="ECO:0007669"/>
    <property type="project" value="TreeGrafter"/>
</dbReference>
<dbReference type="InterPro" id="IPR004843">
    <property type="entry name" value="Calcineurin-like_PHP"/>
</dbReference>
<keyword evidence="1" id="KW-0378">Hydrolase</keyword>
<dbReference type="Gene3D" id="3.60.21.10">
    <property type="match status" value="1"/>
</dbReference>
<organism evidence="3 4">
    <name type="scientific">Spironucleus salmonicida</name>
    <dbReference type="NCBI Taxonomy" id="348837"/>
    <lineage>
        <taxon>Eukaryota</taxon>
        <taxon>Metamonada</taxon>
        <taxon>Diplomonadida</taxon>
        <taxon>Hexamitidae</taxon>
        <taxon>Hexamitinae</taxon>
        <taxon>Spironucleus</taxon>
    </lineage>
</organism>
<proteinExistence type="inferred from homology"/>
<dbReference type="GO" id="GO:0000166">
    <property type="term" value="F:nucleotide binding"/>
    <property type="evidence" value="ECO:0007669"/>
    <property type="project" value="UniProtKB-KW"/>
</dbReference>
<keyword evidence="4" id="KW-1185">Reference proteome</keyword>
<keyword evidence="1" id="KW-0547">Nucleotide-binding</keyword>
<dbReference type="GO" id="GO:0009166">
    <property type="term" value="P:nucleotide catabolic process"/>
    <property type="evidence" value="ECO:0007669"/>
    <property type="project" value="InterPro"/>
</dbReference>
<evidence type="ECO:0000259" key="2">
    <source>
        <dbReference type="Pfam" id="PF00149"/>
    </source>
</evidence>
<dbReference type="PANTHER" id="PTHR11575:SF22">
    <property type="entry name" value="ADL392WP"/>
    <property type="match status" value="1"/>
</dbReference>
<dbReference type="Pfam" id="PF00149">
    <property type="entry name" value="Metallophos"/>
    <property type="match status" value="1"/>
</dbReference>
<dbReference type="EMBL" id="AUWU02000003">
    <property type="protein sequence ID" value="KAH0575365.1"/>
    <property type="molecule type" value="Genomic_DNA"/>
</dbReference>
<dbReference type="GO" id="GO:0016787">
    <property type="term" value="F:hydrolase activity"/>
    <property type="evidence" value="ECO:0007669"/>
    <property type="project" value="UniProtKB-KW"/>
</dbReference>
<comment type="similarity">
    <text evidence="1">Belongs to the 5'-nucleotidase family.</text>
</comment>
<evidence type="ECO:0000256" key="1">
    <source>
        <dbReference type="RuleBase" id="RU362119"/>
    </source>
</evidence>
<dbReference type="GeneID" id="94297021"/>
<dbReference type="SUPFAM" id="SSF55816">
    <property type="entry name" value="5'-nucleotidase (syn. UDP-sugar hydrolase), C-terminal domain"/>
    <property type="match status" value="1"/>
</dbReference>
<dbReference type="InterPro" id="IPR036907">
    <property type="entry name" value="5'-Nucleotdase_C_sf"/>
</dbReference>
<sequence>MKKLSLLQYYNVIIFRFNKSMMLALMSLRIIHSSDTHGWLWGDPHQPSINAGFSGILAFIRHQRTINPQTFVFDSGDFIMGNGLSDADNDVPTGQFVYKMWEKALKGGHYYDTITLGNHDFMLADSLKYVLYESDIVFNSTTTNSWFQNEKHSPGQRWRRVKNGNLTTLVAGFMYPFKSKDPIIIRDLKLIFDEDQFFQSLLKNEKPDFITILVHSGYHQHPETAYYMYQSIREYTDCPVIILGGHEHQTVYDYEISTSKINAKLSKFNKEVNTNWKNIFTQNFDKNFVYAETVNYFRNISLIDIDFEDYTTPTGSKIIKSIKFVEQLTNQAEFISIQNITTDQFLNQFEKDLNTTIFDEVKRLDLLKVVGNAPMEYKMLNPNYINDSSSIWNLWFTEMVPKVLYKSDKLNNKPVHFLGTSFFPSDIVKGEIFKNDFYLTIPYKEEWFFVFRNVKAIDLKRCYKEINGRGGMEGFSKYFDFPVISALDDNELLDVICSDYDSNKLIQKFKEHDMTYTYDSFGSLTPFDIYQEFVTQFWQ</sequence>
<dbReference type="RefSeq" id="XP_067766138.1">
    <property type="nucleotide sequence ID" value="XM_067906870.1"/>
</dbReference>
<dbReference type="OrthoDB" id="7722975at2759"/>
<accession>A0A9P8LW11</accession>
<name>A0A9P8LW11_9EUKA</name>
<dbReference type="InterPro" id="IPR006179">
    <property type="entry name" value="5_nucleotidase/apyrase"/>
</dbReference>
<gene>
    <name evidence="3" type="ORF">SS50377_22998</name>
</gene>
<evidence type="ECO:0000313" key="3">
    <source>
        <dbReference type="EMBL" id="KAH0575365.1"/>
    </source>
</evidence>
<dbReference type="SUPFAM" id="SSF56300">
    <property type="entry name" value="Metallo-dependent phosphatases"/>
    <property type="match status" value="1"/>
</dbReference>
<dbReference type="KEGG" id="ssao:94297021"/>
<protein>
    <submittedName>
        <fullName evidence="3">5' nucleotidase family protein</fullName>
    </submittedName>
</protein>
<feature type="domain" description="Calcineurin-like phosphoesterase" evidence="2">
    <location>
        <begin position="28"/>
        <end position="249"/>
    </location>
</feature>
<dbReference type="Gene3D" id="3.90.780.10">
    <property type="entry name" value="5'-Nucleotidase, C-terminal domain"/>
    <property type="match status" value="1"/>
</dbReference>
<dbReference type="Proteomes" id="UP000018208">
    <property type="component" value="Unassembled WGS sequence"/>
</dbReference>
<dbReference type="AlphaFoldDB" id="A0A9P8LW11"/>
<comment type="caution">
    <text evidence="3">The sequence shown here is derived from an EMBL/GenBank/DDBJ whole genome shotgun (WGS) entry which is preliminary data.</text>
</comment>
<reference evidence="3 4" key="1">
    <citation type="journal article" date="2014" name="PLoS Genet.">
        <title>The Genome of Spironucleus salmonicida Highlights a Fish Pathogen Adapted to Fluctuating Environments.</title>
        <authorList>
            <person name="Xu F."/>
            <person name="Jerlstrom-Hultqvist J."/>
            <person name="Einarsson E."/>
            <person name="Astvaldsson A."/>
            <person name="Svard S.G."/>
            <person name="Andersson J.O."/>
        </authorList>
    </citation>
    <scope>NUCLEOTIDE SEQUENCE [LARGE SCALE GENOMIC DNA]</scope>
    <source>
        <strain evidence="3 4">ATCC 50377</strain>
    </source>
</reference>
<dbReference type="PRINTS" id="PR01607">
    <property type="entry name" value="APYRASEFAMLY"/>
</dbReference>
<dbReference type="InterPro" id="IPR029052">
    <property type="entry name" value="Metallo-depent_PP-like"/>
</dbReference>